<organism evidence="3 4">
    <name type="scientific">Eumeta variegata</name>
    <name type="common">Bagworm moth</name>
    <name type="synonym">Eumeta japonica</name>
    <dbReference type="NCBI Taxonomy" id="151549"/>
    <lineage>
        <taxon>Eukaryota</taxon>
        <taxon>Metazoa</taxon>
        <taxon>Ecdysozoa</taxon>
        <taxon>Arthropoda</taxon>
        <taxon>Hexapoda</taxon>
        <taxon>Insecta</taxon>
        <taxon>Pterygota</taxon>
        <taxon>Neoptera</taxon>
        <taxon>Endopterygota</taxon>
        <taxon>Lepidoptera</taxon>
        <taxon>Glossata</taxon>
        <taxon>Ditrysia</taxon>
        <taxon>Tineoidea</taxon>
        <taxon>Psychidae</taxon>
        <taxon>Oiketicinae</taxon>
        <taxon>Eumeta</taxon>
    </lineage>
</organism>
<protein>
    <submittedName>
        <fullName evidence="3">Uncharacterized protein</fullName>
    </submittedName>
</protein>
<accession>A0A4C1UYF9</accession>
<comment type="caution">
    <text evidence="3">The sequence shown here is derived from an EMBL/GenBank/DDBJ whole genome shotgun (WGS) entry which is preliminary data.</text>
</comment>
<keyword evidence="4" id="KW-1185">Reference proteome</keyword>
<reference evidence="3 4" key="1">
    <citation type="journal article" date="2019" name="Commun. Biol.">
        <title>The bagworm genome reveals a unique fibroin gene that provides high tensile strength.</title>
        <authorList>
            <person name="Kono N."/>
            <person name="Nakamura H."/>
            <person name="Ohtoshi R."/>
            <person name="Tomita M."/>
            <person name="Numata K."/>
            <person name="Arakawa K."/>
        </authorList>
    </citation>
    <scope>NUCLEOTIDE SEQUENCE [LARGE SCALE GENOMIC DNA]</scope>
</reference>
<evidence type="ECO:0000256" key="1">
    <source>
        <dbReference type="SAM" id="MobiDB-lite"/>
    </source>
</evidence>
<dbReference type="EMBL" id="BGZK01000241">
    <property type="protein sequence ID" value="GBP31056.1"/>
    <property type="molecule type" value="Genomic_DNA"/>
</dbReference>
<feature type="region of interest" description="Disordered" evidence="1">
    <location>
        <begin position="43"/>
        <end position="84"/>
    </location>
</feature>
<keyword evidence="2" id="KW-1133">Transmembrane helix</keyword>
<feature type="transmembrane region" description="Helical" evidence="2">
    <location>
        <begin position="12"/>
        <end position="35"/>
    </location>
</feature>
<evidence type="ECO:0000256" key="2">
    <source>
        <dbReference type="SAM" id="Phobius"/>
    </source>
</evidence>
<dbReference type="AlphaFoldDB" id="A0A4C1UYF9"/>
<keyword evidence="2" id="KW-0472">Membrane</keyword>
<evidence type="ECO:0000313" key="4">
    <source>
        <dbReference type="Proteomes" id="UP000299102"/>
    </source>
</evidence>
<proteinExistence type="predicted"/>
<evidence type="ECO:0000313" key="3">
    <source>
        <dbReference type="EMBL" id="GBP31056.1"/>
    </source>
</evidence>
<dbReference type="Proteomes" id="UP000299102">
    <property type="component" value="Unassembled WGS sequence"/>
</dbReference>
<name>A0A4C1UYF9_EUMVA</name>
<keyword evidence="2" id="KW-0812">Transmembrane</keyword>
<gene>
    <name evidence="3" type="ORF">EVAR_77351_1</name>
</gene>
<sequence>MIRRTNKQTDRLVKSSLCPSPAIFMLSLISSFYILPLCKSTGGPHSTGGHHMTGGGPGAPRAEPTSPRGSSCRRPDSAPVTQRG</sequence>